<sequence length="45" mass="5098">MHLSHLQHGFFKKGGVKFDKPSEDDDQSVLLTNMIAQFKKLVGPQ</sequence>
<dbReference type="EMBL" id="CAJOAY010030936">
    <property type="protein sequence ID" value="CAF4422514.1"/>
    <property type="molecule type" value="Genomic_DNA"/>
</dbReference>
<dbReference type="AlphaFoldDB" id="A0A820QDK9"/>
<comment type="caution">
    <text evidence="1">The sequence shown here is derived from an EMBL/GenBank/DDBJ whole genome shotgun (WGS) entry which is preliminary data.</text>
</comment>
<feature type="non-terminal residue" evidence="1">
    <location>
        <position position="1"/>
    </location>
</feature>
<protein>
    <submittedName>
        <fullName evidence="1">Uncharacterized protein</fullName>
    </submittedName>
</protein>
<gene>
    <name evidence="1" type="ORF">OKA104_LOCUS52602</name>
</gene>
<accession>A0A820QDK9</accession>
<name>A0A820QDK9_9BILA</name>
<evidence type="ECO:0000313" key="1">
    <source>
        <dbReference type="EMBL" id="CAF4422514.1"/>
    </source>
</evidence>
<proteinExistence type="predicted"/>
<dbReference type="Proteomes" id="UP000663881">
    <property type="component" value="Unassembled WGS sequence"/>
</dbReference>
<evidence type="ECO:0000313" key="2">
    <source>
        <dbReference type="Proteomes" id="UP000663881"/>
    </source>
</evidence>
<reference evidence="1" key="1">
    <citation type="submission" date="2021-02" db="EMBL/GenBank/DDBJ databases">
        <authorList>
            <person name="Nowell W R."/>
        </authorList>
    </citation>
    <scope>NUCLEOTIDE SEQUENCE</scope>
</reference>
<organism evidence="1 2">
    <name type="scientific">Adineta steineri</name>
    <dbReference type="NCBI Taxonomy" id="433720"/>
    <lineage>
        <taxon>Eukaryota</taxon>
        <taxon>Metazoa</taxon>
        <taxon>Spiralia</taxon>
        <taxon>Gnathifera</taxon>
        <taxon>Rotifera</taxon>
        <taxon>Eurotatoria</taxon>
        <taxon>Bdelloidea</taxon>
        <taxon>Adinetida</taxon>
        <taxon>Adinetidae</taxon>
        <taxon>Adineta</taxon>
    </lineage>
</organism>